<name>A0A0A9HPF5_ARUDO</name>
<accession>A0A0A9HPF5</accession>
<organism evidence="1">
    <name type="scientific">Arundo donax</name>
    <name type="common">Giant reed</name>
    <name type="synonym">Donax arundinaceus</name>
    <dbReference type="NCBI Taxonomy" id="35708"/>
    <lineage>
        <taxon>Eukaryota</taxon>
        <taxon>Viridiplantae</taxon>
        <taxon>Streptophyta</taxon>
        <taxon>Embryophyta</taxon>
        <taxon>Tracheophyta</taxon>
        <taxon>Spermatophyta</taxon>
        <taxon>Magnoliopsida</taxon>
        <taxon>Liliopsida</taxon>
        <taxon>Poales</taxon>
        <taxon>Poaceae</taxon>
        <taxon>PACMAD clade</taxon>
        <taxon>Arundinoideae</taxon>
        <taxon>Arundineae</taxon>
        <taxon>Arundo</taxon>
    </lineage>
</organism>
<proteinExistence type="predicted"/>
<reference evidence="1" key="1">
    <citation type="submission" date="2014-09" db="EMBL/GenBank/DDBJ databases">
        <authorList>
            <person name="Magalhaes I.L.F."/>
            <person name="Oliveira U."/>
            <person name="Santos F.R."/>
            <person name="Vidigal T.H.D.A."/>
            <person name="Brescovit A.D."/>
            <person name="Santos A.J."/>
        </authorList>
    </citation>
    <scope>NUCLEOTIDE SEQUENCE</scope>
    <source>
        <tissue evidence="1">Shoot tissue taken approximately 20 cm above the soil surface</tissue>
    </source>
</reference>
<dbReference type="AlphaFoldDB" id="A0A0A9HPF5"/>
<evidence type="ECO:0000313" key="1">
    <source>
        <dbReference type="EMBL" id="JAE39020.1"/>
    </source>
</evidence>
<reference evidence="1" key="2">
    <citation type="journal article" date="2015" name="Data Brief">
        <title>Shoot transcriptome of the giant reed, Arundo donax.</title>
        <authorList>
            <person name="Barrero R.A."/>
            <person name="Guerrero F.D."/>
            <person name="Moolhuijzen P."/>
            <person name="Goolsby J.A."/>
            <person name="Tidwell J."/>
            <person name="Bellgard S.E."/>
            <person name="Bellgard M.I."/>
        </authorList>
    </citation>
    <scope>NUCLEOTIDE SEQUENCE</scope>
    <source>
        <tissue evidence="1">Shoot tissue taken approximately 20 cm above the soil surface</tissue>
    </source>
</reference>
<dbReference type="EMBL" id="GBRH01158876">
    <property type="protein sequence ID" value="JAE39020.1"/>
    <property type="molecule type" value="Transcribed_RNA"/>
</dbReference>
<sequence>MLWCASPCLKIVTMMKHLTRACLHIRGKVQARPKSWVNNGGHDALQMLVYSSVRQSWEFGDDTNQPWMPSDMIQFMDC</sequence>
<protein>
    <submittedName>
        <fullName evidence="1">Uncharacterized protein</fullName>
    </submittedName>
</protein>